<dbReference type="EMBL" id="JAMQOL010000021">
    <property type="protein sequence ID" value="MCM4079234.1"/>
    <property type="molecule type" value="Genomic_DNA"/>
</dbReference>
<reference evidence="1 2" key="1">
    <citation type="submission" date="2022-06" db="EMBL/GenBank/DDBJ databases">
        <title>Actinoplanes abujensis sp. nov., isolated from Nigerian arid soil.</title>
        <authorList>
            <person name="Ding P."/>
        </authorList>
    </citation>
    <scope>NUCLEOTIDE SEQUENCE [LARGE SCALE GENOMIC DNA]</scope>
    <source>
        <strain evidence="2">TRM88002</strain>
    </source>
</reference>
<dbReference type="PROSITE" id="PS51257">
    <property type="entry name" value="PROKAR_LIPOPROTEIN"/>
    <property type="match status" value="1"/>
</dbReference>
<evidence type="ECO:0000313" key="2">
    <source>
        <dbReference type="Proteomes" id="UP001523216"/>
    </source>
</evidence>
<gene>
    <name evidence="1" type="ORF">LXN57_16795</name>
</gene>
<evidence type="ECO:0000313" key="1">
    <source>
        <dbReference type="EMBL" id="MCM4079234.1"/>
    </source>
</evidence>
<keyword evidence="2" id="KW-1185">Reference proteome</keyword>
<organism evidence="1 2">
    <name type="scientific">Paractinoplanes hotanensis</name>
    <dbReference type="NCBI Taxonomy" id="2906497"/>
    <lineage>
        <taxon>Bacteria</taxon>
        <taxon>Bacillati</taxon>
        <taxon>Actinomycetota</taxon>
        <taxon>Actinomycetes</taxon>
        <taxon>Micromonosporales</taxon>
        <taxon>Micromonosporaceae</taxon>
        <taxon>Paractinoplanes</taxon>
    </lineage>
</organism>
<protein>
    <recommendedName>
        <fullName evidence="3">Adhesin domain-containing protein</fullName>
    </recommendedName>
</protein>
<dbReference type="RefSeq" id="WP_251799104.1">
    <property type="nucleotide sequence ID" value="NZ_JAMQOL010000021.1"/>
</dbReference>
<name>A0ABT0Y1L8_9ACTN</name>
<accession>A0ABT0Y1L8</accession>
<evidence type="ECO:0008006" key="3">
    <source>
        <dbReference type="Google" id="ProtNLM"/>
    </source>
</evidence>
<dbReference type="Proteomes" id="UP001523216">
    <property type="component" value="Unassembled WGS sequence"/>
</dbReference>
<sequence length="245" mass="25328">MRFRSMASALSVVLLAGACDWTGGDGRDHNPENRPGYYLGERGDDIPHRIRGDDNVSSFLLLSGADVVRVRLGDLGGDRYELSTPDDSRSAPTATVEGADLVAGLRDTGRRGPAVLTVILSDDVRWQIRLAGGAKDESVDLTGGRGGDVDFSSGTERASVVLPAGPGTQRVVLGGGASLLSVRLTGQAPVRVSVRGGAGSVTIDGQVHTGVAGGSVWVQDGWEGAADRYDVDATSGVATLTVDRS</sequence>
<proteinExistence type="predicted"/>
<comment type="caution">
    <text evidence="1">The sequence shown here is derived from an EMBL/GenBank/DDBJ whole genome shotgun (WGS) entry which is preliminary data.</text>
</comment>